<accession>A0A0H5QNM3</accession>
<evidence type="ECO:0000256" key="1">
    <source>
        <dbReference type="SAM" id="MobiDB-lite"/>
    </source>
</evidence>
<evidence type="ECO:0000313" key="2">
    <source>
        <dbReference type="EMBL" id="CRZ03182.1"/>
    </source>
</evidence>
<organism evidence="2">
    <name type="scientific">Spongospora subterranea</name>
    <dbReference type="NCBI Taxonomy" id="70186"/>
    <lineage>
        <taxon>Eukaryota</taxon>
        <taxon>Sar</taxon>
        <taxon>Rhizaria</taxon>
        <taxon>Endomyxa</taxon>
        <taxon>Phytomyxea</taxon>
        <taxon>Plasmodiophorida</taxon>
        <taxon>Plasmodiophoridae</taxon>
        <taxon>Spongospora</taxon>
    </lineage>
</organism>
<dbReference type="EMBL" id="HACM01002740">
    <property type="protein sequence ID" value="CRZ03182.1"/>
    <property type="molecule type" value="Transcribed_RNA"/>
</dbReference>
<sequence length="105" mass="11939">MISNDHVRSGKAQKMVSKAKPDRGPNRVDWISWLSIDLMDEVDRIRHVGVKFLPIHNDWGPCFSPQFSIVLGRAQIGKLMLQPLSKWITLKSKPHIISQSLPKSV</sequence>
<feature type="region of interest" description="Disordered" evidence="1">
    <location>
        <begin position="1"/>
        <end position="25"/>
    </location>
</feature>
<reference evidence="2" key="1">
    <citation type="submission" date="2015-04" db="EMBL/GenBank/DDBJ databases">
        <title>The genome sequence of the plant pathogenic Rhizarian Plasmodiophora brassicae reveals insights in its biotrophic life cycle and the origin of chitin synthesis.</title>
        <authorList>
            <person name="Schwelm A."/>
            <person name="Fogelqvist J."/>
            <person name="Knaust A."/>
            <person name="Julke S."/>
            <person name="Lilja T."/>
            <person name="Dhandapani V."/>
            <person name="Bonilla-Rosso G."/>
            <person name="Karlsson M."/>
            <person name="Shevchenko A."/>
            <person name="Choi S.R."/>
            <person name="Kim H.G."/>
            <person name="Park J.Y."/>
            <person name="Lim Y.P."/>
            <person name="Ludwig-Muller J."/>
            <person name="Dixelius C."/>
        </authorList>
    </citation>
    <scope>NUCLEOTIDE SEQUENCE</scope>
    <source>
        <tissue evidence="2">Potato root galls</tissue>
    </source>
</reference>
<dbReference type="AlphaFoldDB" id="A0A0H5QNM3"/>
<protein>
    <submittedName>
        <fullName evidence="2">Uncharacterized protein</fullName>
    </submittedName>
</protein>
<proteinExistence type="predicted"/>
<name>A0A0H5QNM3_9EUKA</name>